<reference evidence="1" key="1">
    <citation type="submission" date="2018-05" db="EMBL/GenBank/DDBJ databases">
        <authorList>
            <person name="Lanie J.A."/>
            <person name="Ng W.-L."/>
            <person name="Kazmierczak K.M."/>
            <person name="Andrzejewski T.M."/>
            <person name="Davidsen T.M."/>
            <person name="Wayne K.J."/>
            <person name="Tettelin H."/>
            <person name="Glass J.I."/>
            <person name="Rusch D."/>
            <person name="Podicherti R."/>
            <person name="Tsui H.-C.T."/>
            <person name="Winkler M.E."/>
        </authorList>
    </citation>
    <scope>NUCLEOTIDE SEQUENCE</scope>
</reference>
<protein>
    <submittedName>
        <fullName evidence="1">Uncharacterized protein</fullName>
    </submittedName>
</protein>
<sequence>MREAQEGRFFFAAFSRGRPGGRLSLSASARLPRF</sequence>
<evidence type="ECO:0000313" key="1">
    <source>
        <dbReference type="EMBL" id="SVE54172.1"/>
    </source>
</evidence>
<proteinExistence type="predicted"/>
<organism evidence="1">
    <name type="scientific">marine metagenome</name>
    <dbReference type="NCBI Taxonomy" id="408172"/>
    <lineage>
        <taxon>unclassified sequences</taxon>
        <taxon>metagenomes</taxon>
        <taxon>ecological metagenomes</taxon>
    </lineage>
</organism>
<name>A0A383EBC2_9ZZZZ</name>
<feature type="non-terminal residue" evidence="1">
    <location>
        <position position="34"/>
    </location>
</feature>
<dbReference type="AlphaFoldDB" id="A0A383EBC2"/>
<dbReference type="EMBL" id="UINC01224513">
    <property type="protein sequence ID" value="SVE54172.1"/>
    <property type="molecule type" value="Genomic_DNA"/>
</dbReference>
<gene>
    <name evidence="1" type="ORF">METZ01_LOCUS507026</name>
</gene>
<accession>A0A383EBC2</accession>